<dbReference type="Pfam" id="PF04749">
    <property type="entry name" value="PLAC8"/>
    <property type="match status" value="1"/>
</dbReference>
<evidence type="ECO:0000256" key="1">
    <source>
        <dbReference type="ARBA" id="ARBA00009024"/>
    </source>
</evidence>
<protein>
    <submittedName>
        <fullName evidence="3">Cornifelin homolog A-like</fullName>
    </submittedName>
</protein>
<organism evidence="2 3">
    <name type="scientific">Geotrypetes seraphini</name>
    <name type="common">Gaboon caecilian</name>
    <name type="synonym">Caecilia seraphini</name>
    <dbReference type="NCBI Taxonomy" id="260995"/>
    <lineage>
        <taxon>Eukaryota</taxon>
        <taxon>Metazoa</taxon>
        <taxon>Chordata</taxon>
        <taxon>Craniata</taxon>
        <taxon>Vertebrata</taxon>
        <taxon>Euteleostomi</taxon>
        <taxon>Amphibia</taxon>
        <taxon>Gymnophiona</taxon>
        <taxon>Geotrypetes</taxon>
    </lineage>
</organism>
<dbReference type="InParanoid" id="A0A6P8SWN3"/>
<comment type="similarity">
    <text evidence="1">Belongs to the cornifelin family.</text>
</comment>
<sequence length="148" mass="16406">MYMGTPQAPDFLVVQLNAVDQIQKHYRSTRLSMAYQAEIISSQPQSTTTYIVSAGRESSWNSDICDCCADMEVCLCGSFCPCILACRVAQDYGECLCLPILPGALVALRTSVRERYHIEGSICGDWVAMDCVFICALCQLARELKSRN</sequence>
<evidence type="ECO:0000313" key="3">
    <source>
        <dbReference type="RefSeq" id="XP_033818741.1"/>
    </source>
</evidence>
<dbReference type="InterPro" id="IPR006461">
    <property type="entry name" value="PLAC_motif_containing"/>
</dbReference>
<gene>
    <name evidence="3" type="primary">LOC117368996</name>
</gene>
<dbReference type="RefSeq" id="XP_033818741.1">
    <property type="nucleotide sequence ID" value="XM_033962850.1"/>
</dbReference>
<proteinExistence type="inferred from homology"/>
<accession>A0A6P8SWN3</accession>
<dbReference type="OrthoDB" id="1045822at2759"/>
<dbReference type="KEGG" id="gsh:117368996"/>
<dbReference type="GeneID" id="117368996"/>
<dbReference type="NCBIfam" id="TIGR01571">
    <property type="entry name" value="A_thal_Cys_rich"/>
    <property type="match status" value="1"/>
</dbReference>
<evidence type="ECO:0000313" key="2">
    <source>
        <dbReference type="Proteomes" id="UP000515159"/>
    </source>
</evidence>
<dbReference type="Proteomes" id="UP000515159">
    <property type="component" value="Chromosome 11"/>
</dbReference>
<dbReference type="AlphaFoldDB" id="A0A6P8SWN3"/>
<name>A0A6P8SWN3_GEOSA</name>
<reference evidence="3" key="1">
    <citation type="submission" date="2025-08" db="UniProtKB">
        <authorList>
            <consortium name="RefSeq"/>
        </authorList>
    </citation>
    <scope>IDENTIFICATION</scope>
</reference>
<keyword evidence="2" id="KW-1185">Reference proteome</keyword>
<dbReference type="PANTHER" id="PTHR15907">
    <property type="entry name" value="DUF614 FAMILY PROTEIN-RELATED"/>
    <property type="match status" value="1"/>
</dbReference>
<dbReference type="FunCoup" id="A0A6P8SWN3">
    <property type="interactions" value="11"/>
</dbReference>